<feature type="chain" id="PRO_5045798890" evidence="1">
    <location>
        <begin position="21"/>
        <end position="336"/>
    </location>
</feature>
<gene>
    <name evidence="2" type="ORF">NK718_16660</name>
</gene>
<dbReference type="SMART" id="SM00671">
    <property type="entry name" value="SEL1"/>
    <property type="match status" value="6"/>
</dbReference>
<dbReference type="RefSeq" id="WP_254744691.1">
    <property type="nucleotide sequence ID" value="NZ_JANCLU010000018.1"/>
</dbReference>
<evidence type="ECO:0000256" key="1">
    <source>
        <dbReference type="SAM" id="SignalP"/>
    </source>
</evidence>
<dbReference type="SUPFAM" id="SSF81901">
    <property type="entry name" value="HCP-like"/>
    <property type="match status" value="1"/>
</dbReference>
<proteinExistence type="predicted"/>
<dbReference type="Pfam" id="PF08238">
    <property type="entry name" value="Sel1"/>
    <property type="match status" value="6"/>
</dbReference>
<keyword evidence="1" id="KW-0732">Signal</keyword>
<dbReference type="Proteomes" id="UP001205890">
    <property type="component" value="Unassembled WGS sequence"/>
</dbReference>
<comment type="caution">
    <text evidence="2">The sequence shown here is derived from an EMBL/GenBank/DDBJ whole genome shotgun (WGS) entry which is preliminary data.</text>
</comment>
<accession>A0ABT1LHJ1</accession>
<dbReference type="PANTHER" id="PTHR11102">
    <property type="entry name" value="SEL-1-LIKE PROTEIN"/>
    <property type="match status" value="1"/>
</dbReference>
<organism evidence="2 3">
    <name type="scientific">Alsobacter ponti</name>
    <dbReference type="NCBI Taxonomy" id="2962936"/>
    <lineage>
        <taxon>Bacteria</taxon>
        <taxon>Pseudomonadati</taxon>
        <taxon>Pseudomonadota</taxon>
        <taxon>Alphaproteobacteria</taxon>
        <taxon>Hyphomicrobiales</taxon>
        <taxon>Alsobacteraceae</taxon>
        <taxon>Alsobacter</taxon>
    </lineage>
</organism>
<feature type="signal peptide" evidence="1">
    <location>
        <begin position="1"/>
        <end position="20"/>
    </location>
</feature>
<protein>
    <submittedName>
        <fullName evidence="2">SEL1-like repeat protein</fullName>
    </submittedName>
</protein>
<name>A0ABT1LHJ1_9HYPH</name>
<dbReference type="Gene3D" id="1.25.40.10">
    <property type="entry name" value="Tetratricopeptide repeat domain"/>
    <property type="match status" value="2"/>
</dbReference>
<keyword evidence="3" id="KW-1185">Reference proteome</keyword>
<dbReference type="PANTHER" id="PTHR11102:SF160">
    <property type="entry name" value="ERAD-ASSOCIATED E3 UBIQUITIN-PROTEIN LIGASE COMPONENT HRD3"/>
    <property type="match status" value="1"/>
</dbReference>
<dbReference type="InterPro" id="IPR050767">
    <property type="entry name" value="Sel1_AlgK"/>
</dbReference>
<evidence type="ECO:0000313" key="3">
    <source>
        <dbReference type="Proteomes" id="UP001205890"/>
    </source>
</evidence>
<dbReference type="EMBL" id="JANCLU010000018">
    <property type="protein sequence ID" value="MCP8940160.1"/>
    <property type="molecule type" value="Genomic_DNA"/>
</dbReference>
<reference evidence="2 3" key="1">
    <citation type="submission" date="2022-07" db="EMBL/GenBank/DDBJ databases">
        <authorList>
            <person name="Li W.-J."/>
            <person name="Deng Q.-Q."/>
        </authorList>
    </citation>
    <scope>NUCLEOTIDE SEQUENCE [LARGE SCALE GENOMIC DNA]</scope>
    <source>
        <strain evidence="2 3">SYSU M60028</strain>
    </source>
</reference>
<sequence length="336" mass="35816">MRRALPWLLLALAGVAPAAAQNVLRPDATPGAPTLSATPEPVLPGGPTAYARRPGAYGPVTDLAYGAFQRGLYLTAFREASKRIETDPSDGAAMTLIGELYANGYGVRQDWTKAGEWYRLAAARGDAQGAFALAMLTLDGRGVAKDPAAGRRLLESAAPKTPAAAYNLGLLLLAENTPQSDARAIDLFRRAAESSEPEAQYAMGVLFKQGRGVQRDPAQAAMWLSLAAENHNGAAMVEYAIMLFNGEGVTRDETAGAKMFRRAAELGNPVAQNRLARIYAAGRGLPKDLVAAAKWHQLASARGMADQWLDDALRGLTPAERDRAEDAARRWLDGFG</sequence>
<dbReference type="InterPro" id="IPR011990">
    <property type="entry name" value="TPR-like_helical_dom_sf"/>
</dbReference>
<dbReference type="InterPro" id="IPR006597">
    <property type="entry name" value="Sel1-like"/>
</dbReference>
<evidence type="ECO:0000313" key="2">
    <source>
        <dbReference type="EMBL" id="MCP8940160.1"/>
    </source>
</evidence>